<dbReference type="PATRIC" id="fig|1562970.3.peg.519"/>
<comment type="similarity">
    <text evidence="2">Belongs to the polysaccharide synthase family.</text>
</comment>
<gene>
    <name evidence="8" type="ORF">ING2E5B_0525</name>
</gene>
<dbReference type="CDD" id="cd13127">
    <property type="entry name" value="MATE_tuaB_like"/>
    <property type="match status" value="1"/>
</dbReference>
<feature type="transmembrane region" description="Helical" evidence="7">
    <location>
        <begin position="360"/>
        <end position="378"/>
    </location>
</feature>
<feature type="transmembrane region" description="Helical" evidence="7">
    <location>
        <begin position="444"/>
        <end position="464"/>
    </location>
</feature>
<accession>A0A098C046</accession>
<keyword evidence="3" id="KW-1003">Cell membrane</keyword>
<sequence length="479" mass="54146">MSSSLKKQAVSGVLWSFGQQFSVQIINFVVQIILARLLMPEMFGLIAMLTVFISIGQSLMDAGMTSSLIRSKNPDQLDYSTVFLTNLMISVSVYIITYLSAPYIAQFYSQEILKDILRIYALTFVIHSFVAVHIAKMTKEMNFKTQMILQIPSTIVGAIVGVTMAYLGYGVWSLVWLHIAQSIVYTLQIWIFVPWRPSFVFNKRRFKYHFNFGYKLTLSGLLDTVYNDAYRIVIGKFFTPAAVGFFNQAETMRLFPVQQISSVMGKVTYPLFSNINGDAQLKNAYKSTMKLILFAVIPIMLILIVVAKEGFLLLFGEKWLPSVLYFQILATASIIRPISSYNLNILKVKGRSDLFLKVEIIKKVIGVIGIAVALPFGIKALVISLTAVSFIFVFINMFYCGKLIDYSVLNQIKDVGKLFIAGLVTFLLTVFIREYLITYTQNNLLIISLISLSFSVLYLGIITITDKEIIRSLKSIYKL</sequence>
<name>A0A098C046_9BACT</name>
<evidence type="ECO:0000256" key="1">
    <source>
        <dbReference type="ARBA" id="ARBA00004651"/>
    </source>
</evidence>
<evidence type="ECO:0000256" key="3">
    <source>
        <dbReference type="ARBA" id="ARBA00022475"/>
    </source>
</evidence>
<feature type="transmembrane region" description="Helical" evidence="7">
    <location>
        <begin position="147"/>
        <end position="169"/>
    </location>
</feature>
<dbReference type="OrthoDB" id="9770347at2"/>
<dbReference type="STRING" id="1562970.ING2E5B_0525"/>
<dbReference type="HOGENOM" id="CLU_026911_5_2_10"/>
<dbReference type="PANTHER" id="PTHR30250:SF10">
    <property type="entry name" value="LIPOPOLYSACCHARIDE BIOSYNTHESIS PROTEIN WZXC"/>
    <property type="match status" value="1"/>
</dbReference>
<dbReference type="GO" id="GO:0005886">
    <property type="term" value="C:plasma membrane"/>
    <property type="evidence" value="ECO:0007669"/>
    <property type="project" value="UniProtKB-SubCell"/>
</dbReference>
<proteinExistence type="inferred from homology"/>
<evidence type="ECO:0000256" key="2">
    <source>
        <dbReference type="ARBA" id="ARBA00007430"/>
    </source>
</evidence>
<dbReference type="PANTHER" id="PTHR30250">
    <property type="entry name" value="PST FAMILY PREDICTED COLANIC ACID TRANSPORTER"/>
    <property type="match status" value="1"/>
</dbReference>
<feature type="transmembrane region" description="Helical" evidence="7">
    <location>
        <begin position="21"/>
        <end position="39"/>
    </location>
</feature>
<evidence type="ECO:0000256" key="6">
    <source>
        <dbReference type="ARBA" id="ARBA00023136"/>
    </source>
</evidence>
<feature type="transmembrane region" description="Helical" evidence="7">
    <location>
        <begin position="319"/>
        <end position="339"/>
    </location>
</feature>
<feature type="transmembrane region" description="Helical" evidence="7">
    <location>
        <begin position="175"/>
        <end position="195"/>
    </location>
</feature>
<organism evidence="8 9">
    <name type="scientific">Fermentimonas caenicola</name>
    <dbReference type="NCBI Taxonomy" id="1562970"/>
    <lineage>
        <taxon>Bacteria</taxon>
        <taxon>Pseudomonadati</taxon>
        <taxon>Bacteroidota</taxon>
        <taxon>Bacteroidia</taxon>
        <taxon>Bacteroidales</taxon>
        <taxon>Dysgonomonadaceae</taxon>
        <taxon>Fermentimonas</taxon>
    </lineage>
</organism>
<keyword evidence="6 7" id="KW-0472">Membrane</keyword>
<evidence type="ECO:0000256" key="5">
    <source>
        <dbReference type="ARBA" id="ARBA00022989"/>
    </source>
</evidence>
<dbReference type="Proteomes" id="UP000032417">
    <property type="component" value="Chromosome 1"/>
</dbReference>
<comment type="subcellular location">
    <subcellularLocation>
        <location evidence="1">Cell membrane</location>
        <topology evidence="1">Multi-pass membrane protein</topology>
    </subcellularLocation>
</comment>
<dbReference type="InterPro" id="IPR050833">
    <property type="entry name" value="Poly_Biosynth_Transport"/>
</dbReference>
<feature type="transmembrane region" description="Helical" evidence="7">
    <location>
        <begin position="117"/>
        <end position="135"/>
    </location>
</feature>
<evidence type="ECO:0000313" key="8">
    <source>
        <dbReference type="EMBL" id="CEA15292.1"/>
    </source>
</evidence>
<protein>
    <submittedName>
        <fullName evidence="8">Lipopolysaccharide biosynthesis protein wzxC</fullName>
    </submittedName>
</protein>
<keyword evidence="9" id="KW-1185">Reference proteome</keyword>
<reference evidence="8 9" key="1">
    <citation type="submission" date="2014-08" db="EMBL/GenBank/DDBJ databases">
        <authorList>
            <person name="Wibberg D."/>
        </authorList>
    </citation>
    <scope>NUCLEOTIDE SEQUENCE [LARGE SCALE GENOMIC DNA]</scope>
    <source>
        <strain evidence="9">ING2-E5B</strain>
    </source>
</reference>
<evidence type="ECO:0000256" key="4">
    <source>
        <dbReference type="ARBA" id="ARBA00022692"/>
    </source>
</evidence>
<dbReference type="KEGG" id="pbt:ING2E5B_0525"/>
<evidence type="ECO:0000313" key="9">
    <source>
        <dbReference type="Proteomes" id="UP000032417"/>
    </source>
</evidence>
<feature type="transmembrane region" description="Helical" evidence="7">
    <location>
        <begin position="415"/>
        <end position="432"/>
    </location>
</feature>
<evidence type="ECO:0000256" key="7">
    <source>
        <dbReference type="SAM" id="Phobius"/>
    </source>
</evidence>
<feature type="transmembrane region" description="Helical" evidence="7">
    <location>
        <begin position="291"/>
        <end position="307"/>
    </location>
</feature>
<dbReference type="Pfam" id="PF13440">
    <property type="entry name" value="Polysacc_synt_3"/>
    <property type="match status" value="1"/>
</dbReference>
<feature type="transmembrane region" description="Helical" evidence="7">
    <location>
        <begin position="81"/>
        <end position="105"/>
    </location>
</feature>
<dbReference type="EMBL" id="LN515532">
    <property type="protein sequence ID" value="CEA15292.1"/>
    <property type="molecule type" value="Genomic_DNA"/>
</dbReference>
<keyword evidence="5 7" id="KW-1133">Transmembrane helix</keyword>
<feature type="transmembrane region" description="Helical" evidence="7">
    <location>
        <begin position="45"/>
        <end position="69"/>
    </location>
</feature>
<dbReference type="AlphaFoldDB" id="A0A098C046"/>
<keyword evidence="4 7" id="KW-0812">Transmembrane</keyword>